<sequence>MFSILSSFFSSSVPIDAASYRAAPSDPVSTETAYFASGCFWGTEHIFQKHYGPQAKTNPDKRGILSTAVGYTGGNPKITKPSYEQVCSGRTDHAEAIKVEFDPRVVSYAELVEFFYRSHDPTTKNRQGNDSGTRMPSLESPYARSFY</sequence>
<protein>
    <recommendedName>
        <fullName evidence="2">peptide-methionine (S)-S-oxide reductase</fullName>
        <ecNumber evidence="2">1.8.4.11</ecNumber>
    </recommendedName>
    <alternativeName>
        <fullName evidence="5">Peptide-methionine (S)-S-oxide reductase</fullName>
    </alternativeName>
    <alternativeName>
        <fullName evidence="4">Protein-methionine-S-oxide reductase</fullName>
    </alternativeName>
</protein>
<comment type="caution">
    <text evidence="10">The sequence shown here is derived from an EMBL/GenBank/DDBJ whole genome shotgun (WGS) entry which is preliminary data.</text>
</comment>
<dbReference type="EMBL" id="JAACJJ010000043">
    <property type="protein sequence ID" value="KAF5315139.1"/>
    <property type="molecule type" value="Genomic_DNA"/>
</dbReference>
<organism evidence="10 11">
    <name type="scientific">Psilocybe cf. subviscida</name>
    <dbReference type="NCBI Taxonomy" id="2480587"/>
    <lineage>
        <taxon>Eukaryota</taxon>
        <taxon>Fungi</taxon>
        <taxon>Dikarya</taxon>
        <taxon>Basidiomycota</taxon>
        <taxon>Agaricomycotina</taxon>
        <taxon>Agaricomycetes</taxon>
        <taxon>Agaricomycetidae</taxon>
        <taxon>Agaricales</taxon>
        <taxon>Agaricineae</taxon>
        <taxon>Strophariaceae</taxon>
        <taxon>Psilocybe</taxon>
    </lineage>
</organism>
<dbReference type="NCBIfam" id="TIGR00401">
    <property type="entry name" value="msrA"/>
    <property type="match status" value="1"/>
</dbReference>
<evidence type="ECO:0000256" key="3">
    <source>
        <dbReference type="ARBA" id="ARBA00023002"/>
    </source>
</evidence>
<accession>A0A8H5B1S8</accession>
<dbReference type="Proteomes" id="UP000567179">
    <property type="component" value="Unassembled WGS sequence"/>
</dbReference>
<dbReference type="OrthoDB" id="3021356at2759"/>
<dbReference type="Gene3D" id="3.30.1060.10">
    <property type="entry name" value="Peptide methionine sulphoxide reductase MsrA"/>
    <property type="match status" value="1"/>
</dbReference>
<evidence type="ECO:0000256" key="8">
    <source>
        <dbReference type="SAM" id="MobiDB-lite"/>
    </source>
</evidence>
<proteinExistence type="inferred from homology"/>
<evidence type="ECO:0000256" key="4">
    <source>
        <dbReference type="ARBA" id="ARBA00030273"/>
    </source>
</evidence>
<comment type="similarity">
    <text evidence="1">Belongs to the MsrA Met sulfoxide reductase family.</text>
</comment>
<dbReference type="PANTHER" id="PTHR42799:SF2">
    <property type="entry name" value="MITOCHONDRIAL PEPTIDE METHIONINE SULFOXIDE REDUCTASE"/>
    <property type="match status" value="1"/>
</dbReference>
<evidence type="ECO:0000256" key="1">
    <source>
        <dbReference type="ARBA" id="ARBA00005591"/>
    </source>
</evidence>
<reference evidence="10 11" key="1">
    <citation type="journal article" date="2020" name="ISME J.">
        <title>Uncovering the hidden diversity of litter-decomposition mechanisms in mushroom-forming fungi.</title>
        <authorList>
            <person name="Floudas D."/>
            <person name="Bentzer J."/>
            <person name="Ahren D."/>
            <person name="Johansson T."/>
            <person name="Persson P."/>
            <person name="Tunlid A."/>
        </authorList>
    </citation>
    <scope>NUCLEOTIDE SEQUENCE [LARGE SCALE GENOMIC DNA]</scope>
    <source>
        <strain evidence="10 11">CBS 101986</strain>
    </source>
</reference>
<evidence type="ECO:0000256" key="5">
    <source>
        <dbReference type="ARBA" id="ARBA00030643"/>
    </source>
</evidence>
<gene>
    <name evidence="10" type="ORF">D9619_007583</name>
</gene>
<dbReference type="Pfam" id="PF01625">
    <property type="entry name" value="PMSR"/>
    <property type="match status" value="1"/>
</dbReference>
<keyword evidence="3" id="KW-0560">Oxidoreductase</keyword>
<feature type="region of interest" description="Disordered" evidence="8">
    <location>
        <begin position="120"/>
        <end position="147"/>
    </location>
</feature>
<dbReference type="GO" id="GO:0034599">
    <property type="term" value="P:cellular response to oxidative stress"/>
    <property type="evidence" value="ECO:0007669"/>
    <property type="project" value="TreeGrafter"/>
</dbReference>
<evidence type="ECO:0000256" key="2">
    <source>
        <dbReference type="ARBA" id="ARBA00012502"/>
    </source>
</evidence>
<evidence type="ECO:0000256" key="6">
    <source>
        <dbReference type="ARBA" id="ARBA00047806"/>
    </source>
</evidence>
<evidence type="ECO:0000313" key="10">
    <source>
        <dbReference type="EMBL" id="KAF5315139.1"/>
    </source>
</evidence>
<dbReference type="AlphaFoldDB" id="A0A8H5B1S8"/>
<evidence type="ECO:0000313" key="11">
    <source>
        <dbReference type="Proteomes" id="UP000567179"/>
    </source>
</evidence>
<dbReference type="InterPro" id="IPR050162">
    <property type="entry name" value="MsrA_MetSO_reductase"/>
</dbReference>
<dbReference type="InterPro" id="IPR036509">
    <property type="entry name" value="Met_Sox_Rdtase_MsrA_sf"/>
</dbReference>
<dbReference type="GO" id="GO:0005737">
    <property type="term" value="C:cytoplasm"/>
    <property type="evidence" value="ECO:0007669"/>
    <property type="project" value="TreeGrafter"/>
</dbReference>
<comment type="catalytic activity">
    <reaction evidence="6">
        <text>L-methionyl-[protein] + [thioredoxin]-disulfide + H2O = L-methionyl-(S)-S-oxide-[protein] + [thioredoxin]-dithiol</text>
        <dbReference type="Rhea" id="RHEA:14217"/>
        <dbReference type="Rhea" id="RHEA-COMP:10698"/>
        <dbReference type="Rhea" id="RHEA-COMP:10700"/>
        <dbReference type="Rhea" id="RHEA-COMP:12313"/>
        <dbReference type="Rhea" id="RHEA-COMP:12315"/>
        <dbReference type="ChEBI" id="CHEBI:15377"/>
        <dbReference type="ChEBI" id="CHEBI:16044"/>
        <dbReference type="ChEBI" id="CHEBI:29950"/>
        <dbReference type="ChEBI" id="CHEBI:44120"/>
        <dbReference type="ChEBI" id="CHEBI:50058"/>
        <dbReference type="EC" id="1.8.4.11"/>
    </reaction>
</comment>
<evidence type="ECO:0000256" key="7">
    <source>
        <dbReference type="ARBA" id="ARBA00048782"/>
    </source>
</evidence>
<feature type="compositionally biased region" description="Polar residues" evidence="8">
    <location>
        <begin position="124"/>
        <end position="134"/>
    </location>
</feature>
<name>A0A8H5B1S8_9AGAR</name>
<dbReference type="InterPro" id="IPR002569">
    <property type="entry name" value="Met_Sox_Rdtase_MsrA_dom"/>
</dbReference>
<dbReference type="SUPFAM" id="SSF55068">
    <property type="entry name" value="Peptide methionine sulfoxide reductase"/>
    <property type="match status" value="1"/>
</dbReference>
<feature type="domain" description="Peptide methionine sulphoxide reductase MsrA" evidence="9">
    <location>
        <begin position="32"/>
        <end position="134"/>
    </location>
</feature>
<dbReference type="EC" id="1.8.4.11" evidence="2"/>
<evidence type="ECO:0000259" key="9">
    <source>
        <dbReference type="Pfam" id="PF01625"/>
    </source>
</evidence>
<dbReference type="GO" id="GO:0008113">
    <property type="term" value="F:peptide-methionine (S)-S-oxide reductase activity"/>
    <property type="evidence" value="ECO:0007669"/>
    <property type="project" value="UniProtKB-EC"/>
</dbReference>
<dbReference type="PANTHER" id="PTHR42799">
    <property type="entry name" value="MITOCHONDRIAL PEPTIDE METHIONINE SULFOXIDE REDUCTASE"/>
    <property type="match status" value="1"/>
</dbReference>
<keyword evidence="11" id="KW-1185">Reference proteome</keyword>
<comment type="catalytic activity">
    <reaction evidence="7">
        <text>[thioredoxin]-disulfide + L-methionine + H2O = L-methionine (S)-S-oxide + [thioredoxin]-dithiol</text>
        <dbReference type="Rhea" id="RHEA:19993"/>
        <dbReference type="Rhea" id="RHEA-COMP:10698"/>
        <dbReference type="Rhea" id="RHEA-COMP:10700"/>
        <dbReference type="ChEBI" id="CHEBI:15377"/>
        <dbReference type="ChEBI" id="CHEBI:29950"/>
        <dbReference type="ChEBI" id="CHEBI:50058"/>
        <dbReference type="ChEBI" id="CHEBI:57844"/>
        <dbReference type="ChEBI" id="CHEBI:58772"/>
        <dbReference type="EC" id="1.8.4.11"/>
    </reaction>
</comment>